<feature type="transmembrane region" description="Helical" evidence="13">
    <location>
        <begin position="334"/>
        <end position="352"/>
    </location>
</feature>
<comment type="caution">
    <text evidence="16">The sequence shown here is derived from an EMBL/GenBank/DDBJ whole genome shotgun (WGS) entry which is preliminary data.</text>
</comment>
<dbReference type="AlphaFoldDB" id="S7ULW2"/>
<dbReference type="GO" id="GO:0015099">
    <property type="term" value="F:nickel cation transmembrane transporter activity"/>
    <property type="evidence" value="ECO:0007669"/>
    <property type="project" value="UniProtKB-UniRule"/>
</dbReference>
<comment type="function">
    <text evidence="1">Efflux system for nickel and cobalt.</text>
</comment>
<keyword evidence="17" id="KW-1185">Reference proteome</keyword>
<feature type="transmembrane region" description="Helical" evidence="13">
    <location>
        <begin position="211"/>
        <end position="235"/>
    </location>
</feature>
<evidence type="ECO:0000256" key="12">
    <source>
        <dbReference type="ARBA" id="ARBA00023285"/>
    </source>
</evidence>
<dbReference type="Pfam" id="PF03824">
    <property type="entry name" value="NicO"/>
    <property type="match status" value="1"/>
</dbReference>
<dbReference type="GO" id="GO:0010045">
    <property type="term" value="P:response to nickel cation"/>
    <property type="evidence" value="ECO:0007669"/>
    <property type="project" value="TreeGrafter"/>
</dbReference>
<feature type="compositionally biased region" description="Polar residues" evidence="14">
    <location>
        <begin position="32"/>
        <end position="42"/>
    </location>
</feature>
<keyword evidence="3" id="KW-0171">Cobalt transport</keyword>
<feature type="chain" id="PRO_5004545423" description="Nickel/cobalt efflux system" evidence="15">
    <location>
        <begin position="29"/>
        <end position="353"/>
    </location>
</feature>
<keyword evidence="4 13" id="KW-0813">Transport</keyword>
<evidence type="ECO:0000256" key="1">
    <source>
        <dbReference type="ARBA" id="ARBA00002510"/>
    </source>
</evidence>
<keyword evidence="8 13" id="KW-1133">Transmembrane helix</keyword>
<dbReference type="PATRIC" id="fig|1121439.3.peg.645"/>
<dbReference type="eggNOG" id="COG2215">
    <property type="taxonomic scope" value="Bacteria"/>
</dbReference>
<dbReference type="STRING" id="1121439.dsat_2257"/>
<dbReference type="PANTHER" id="PTHR40659">
    <property type="entry name" value="NICKEL/COBALT EFFLUX SYSTEM RCNA"/>
    <property type="match status" value="1"/>
</dbReference>
<keyword evidence="10" id="KW-0921">Nickel transport</keyword>
<evidence type="ECO:0000256" key="3">
    <source>
        <dbReference type="ARBA" id="ARBA00022426"/>
    </source>
</evidence>
<keyword evidence="12" id="KW-0170">Cobalt</keyword>
<evidence type="ECO:0000313" key="17">
    <source>
        <dbReference type="Proteomes" id="UP000014975"/>
    </source>
</evidence>
<name>S7ULW2_9BACT</name>
<evidence type="ECO:0000256" key="11">
    <source>
        <dbReference type="ARBA" id="ARBA00023136"/>
    </source>
</evidence>
<reference evidence="16 17" key="1">
    <citation type="journal article" date="2013" name="Genome Announc.">
        <title>Draft genome sequences for three mercury-methylating, sulfate-reducing bacteria.</title>
        <authorList>
            <person name="Brown S.D."/>
            <person name="Hurt R.A.Jr."/>
            <person name="Gilmour C.C."/>
            <person name="Elias D.A."/>
        </authorList>
    </citation>
    <scope>NUCLEOTIDE SEQUENCE [LARGE SCALE GENOMIC DNA]</scope>
    <source>
        <strain evidence="16 17">DSM 16529</strain>
    </source>
</reference>
<feature type="compositionally biased region" description="Low complexity" evidence="14">
    <location>
        <begin position="56"/>
        <end position="70"/>
    </location>
</feature>
<evidence type="ECO:0000256" key="6">
    <source>
        <dbReference type="ARBA" id="ARBA00022596"/>
    </source>
</evidence>
<dbReference type="GO" id="GO:0005886">
    <property type="term" value="C:plasma membrane"/>
    <property type="evidence" value="ECO:0007669"/>
    <property type="project" value="UniProtKB-SubCell"/>
</dbReference>
<evidence type="ECO:0000313" key="16">
    <source>
        <dbReference type="EMBL" id="EPR34894.1"/>
    </source>
</evidence>
<dbReference type="Proteomes" id="UP000014975">
    <property type="component" value="Unassembled WGS sequence"/>
</dbReference>
<accession>S7ULW2</accession>
<evidence type="ECO:0000256" key="15">
    <source>
        <dbReference type="SAM" id="SignalP"/>
    </source>
</evidence>
<feature type="transmembrane region" description="Helical" evidence="13">
    <location>
        <begin position="256"/>
        <end position="282"/>
    </location>
</feature>
<gene>
    <name evidence="16" type="ORF">dsat_2257</name>
</gene>
<keyword evidence="5" id="KW-1003">Cell membrane</keyword>
<proteinExistence type="inferred from homology"/>
<dbReference type="OrthoDB" id="9812956at2"/>
<feature type="signal peptide" evidence="15">
    <location>
        <begin position="1"/>
        <end position="28"/>
    </location>
</feature>
<dbReference type="InterPro" id="IPR051224">
    <property type="entry name" value="NiCoT_RcnA"/>
</dbReference>
<keyword evidence="7 13" id="KW-0812">Transmembrane</keyword>
<evidence type="ECO:0000256" key="8">
    <source>
        <dbReference type="ARBA" id="ARBA00022989"/>
    </source>
</evidence>
<evidence type="ECO:0000256" key="13">
    <source>
        <dbReference type="RuleBase" id="RU362101"/>
    </source>
</evidence>
<comment type="subcellular location">
    <subcellularLocation>
        <location evidence="2 13">Cell membrane</location>
        <topology evidence="2 13">Multi-pass membrane protein</topology>
    </subcellularLocation>
</comment>
<evidence type="ECO:0000256" key="10">
    <source>
        <dbReference type="ARBA" id="ARBA00023112"/>
    </source>
</evidence>
<evidence type="ECO:0000256" key="7">
    <source>
        <dbReference type="ARBA" id="ARBA00022692"/>
    </source>
</evidence>
<dbReference type="PANTHER" id="PTHR40659:SF1">
    <property type="entry name" value="NICKEL_COBALT EFFLUX SYSTEM RCNA"/>
    <property type="match status" value="1"/>
</dbReference>
<keyword evidence="9" id="KW-0406">Ion transport</keyword>
<keyword evidence="6" id="KW-0533">Nickel</keyword>
<keyword evidence="15" id="KW-0732">Signal</keyword>
<dbReference type="RefSeq" id="WP_020886143.1">
    <property type="nucleotide sequence ID" value="NZ_ATHI01000005.1"/>
</dbReference>
<dbReference type="EMBL" id="ATHI01000005">
    <property type="protein sequence ID" value="EPR34894.1"/>
    <property type="molecule type" value="Genomic_DNA"/>
</dbReference>
<feature type="transmembrane region" description="Helical" evidence="13">
    <location>
        <begin position="130"/>
        <end position="148"/>
    </location>
</feature>
<dbReference type="GO" id="GO:0046583">
    <property type="term" value="F:monoatomic cation efflux transmembrane transporter activity"/>
    <property type="evidence" value="ECO:0007669"/>
    <property type="project" value="TreeGrafter"/>
</dbReference>
<sequence>MTRLPPAALVLVLAALVVLLLALPQSGAASPFTGTPPETQAEQPPAHNERADTARPGGSSFGAGPAPKAAQSPFTGAGQRESAASPAPPASPSGNLFGGLTRRLAPIQQEMNRTLSRLARDIREQPGGRAFWLFLALSGAYGVLHALGPGHGKTLVASYFLGRKRRGGYLQGLLVSMAASGAHVASAVILVLAASALLMPLSGSLDQTGRLFTRLGGGLLATVGLVMAARAAWALHAGKAQAAHGESLPDAAPRDLRAGIGIAVASGAAPCPIAAMVLAFSLSSGIPLAGSLAMVAMIVGMGFTTWLFAVAAIACRDSVTRLCEGPTLHRATGLLSVTGGLLLSFFGGLMLLA</sequence>
<evidence type="ECO:0000256" key="9">
    <source>
        <dbReference type="ARBA" id="ARBA00023065"/>
    </source>
</evidence>
<organism evidence="16 17">
    <name type="scientific">Alkalidesulfovibrio alkalitolerans DSM 16529</name>
    <dbReference type="NCBI Taxonomy" id="1121439"/>
    <lineage>
        <taxon>Bacteria</taxon>
        <taxon>Pseudomonadati</taxon>
        <taxon>Thermodesulfobacteriota</taxon>
        <taxon>Desulfovibrionia</taxon>
        <taxon>Desulfovibrionales</taxon>
        <taxon>Desulfovibrionaceae</taxon>
        <taxon>Alkalidesulfovibrio</taxon>
    </lineage>
</organism>
<feature type="region of interest" description="Disordered" evidence="14">
    <location>
        <begin position="31"/>
        <end position="95"/>
    </location>
</feature>
<comment type="similarity">
    <text evidence="13">Belongs to the NiCoT transporter (TC 2.A.52) family.</text>
</comment>
<dbReference type="GO" id="GO:0006824">
    <property type="term" value="P:cobalt ion transport"/>
    <property type="evidence" value="ECO:0007669"/>
    <property type="project" value="UniProtKB-KW"/>
</dbReference>
<feature type="transmembrane region" description="Helical" evidence="13">
    <location>
        <begin position="288"/>
        <end position="313"/>
    </location>
</feature>
<dbReference type="GO" id="GO:0032025">
    <property type="term" value="P:response to cobalt ion"/>
    <property type="evidence" value="ECO:0007669"/>
    <property type="project" value="TreeGrafter"/>
</dbReference>
<evidence type="ECO:0000256" key="5">
    <source>
        <dbReference type="ARBA" id="ARBA00022475"/>
    </source>
</evidence>
<dbReference type="InterPro" id="IPR011541">
    <property type="entry name" value="Ni/Co_transpt_high_affinity"/>
</dbReference>
<feature type="transmembrane region" description="Helical" evidence="13">
    <location>
        <begin position="169"/>
        <end position="199"/>
    </location>
</feature>
<evidence type="ECO:0000256" key="14">
    <source>
        <dbReference type="SAM" id="MobiDB-lite"/>
    </source>
</evidence>
<evidence type="ECO:0000256" key="4">
    <source>
        <dbReference type="ARBA" id="ARBA00022448"/>
    </source>
</evidence>
<keyword evidence="11 13" id="KW-0472">Membrane</keyword>
<evidence type="ECO:0000256" key="2">
    <source>
        <dbReference type="ARBA" id="ARBA00004651"/>
    </source>
</evidence>
<protein>
    <recommendedName>
        <fullName evidence="13">Nickel/cobalt efflux system</fullName>
    </recommendedName>
</protein>